<accession>A0A6A6SXE5</accession>
<keyword evidence="3" id="KW-0732">Signal</keyword>
<evidence type="ECO:0008006" key="8">
    <source>
        <dbReference type="Google" id="ProtNLM"/>
    </source>
</evidence>
<feature type="chain" id="PRO_5025487898" description="Tail specific protease domain-containing protein" evidence="3">
    <location>
        <begin position="22"/>
        <end position="763"/>
    </location>
</feature>
<dbReference type="EMBL" id="MU004420">
    <property type="protein sequence ID" value="KAF2651661.1"/>
    <property type="molecule type" value="Genomic_DNA"/>
</dbReference>
<feature type="transmembrane region" description="Helical" evidence="2">
    <location>
        <begin position="740"/>
        <end position="760"/>
    </location>
</feature>
<sequence>MAFHLLLLSAAVLLHGRTAIAADTPCASVSSMSAAYVSKYPTATVALVPATAAAACLDSIPVQKDEDIALVEEMQYYINWQSNLAYLVDPPKGYTEERIDVVDEMKRVTDGLNNDEFASEWDVMYNLSMALTKAYDFHFAFTPDILTVFKFRRGNIGGGLLDEFALVSVSSDGQSVPKLYNYYDIMVAQDEGWDPSPITEINNSSAEDYIQNWSTQFVYHEDHARYNRLFPNQAQISMGSRINQFGRSNFPDGRYTVVKHENGSVSQYLNNAIVELDTFDGVEDADTFFETFCNLGPPSSDTSSRRKRSAAPLPWENEATKVKRADSEPTATGFPTPEVLHSEGVIGGYYLSGQGYEDVAVLSVPSFSPETEDGPSEFQDIIGNFTKAAADAGKKKLVIDLRGNGGGLVFLGYDMFKQLFPSLDPYGASQFRANEAFDEVGQLMAENVFDALTYEDALSDFEQNGLDSSNGYSILYQSIFNYKLPLTVENKNFTSWQDYFGPHKFNNDNFTSVSRKDLNNFFSDDLTLDVTGYRTRADKLNKKQPFDADNIVLLQDGGCGSTCAVFSEFMKSQGGVQQVAVGGKPETGAMQGVSGSKGSQVYSWTQVYSQVALVYENLPDQQEQLNETDVGKTIYATRPFMRTAYQANGNAASVVNLRDNIRENDTTATPLEFIYEAADCRVFYTANMVRDTTMTWKKAVDARWGDASKTCVDGSIKDASSISGGGGSGNGSQDQKKEGAAPRMGVSSMLAGFVAVFFAFSMM</sequence>
<evidence type="ECO:0000256" key="2">
    <source>
        <dbReference type="SAM" id="Phobius"/>
    </source>
</evidence>
<name>A0A6A6SXE5_9PLEO</name>
<evidence type="ECO:0000256" key="3">
    <source>
        <dbReference type="SAM" id="SignalP"/>
    </source>
</evidence>
<dbReference type="InterPro" id="IPR052766">
    <property type="entry name" value="S41A_metabolite_peptidase"/>
</dbReference>
<keyword evidence="2" id="KW-0812">Transmembrane</keyword>
<dbReference type="InterPro" id="IPR005151">
    <property type="entry name" value="Tail-specific_protease"/>
</dbReference>
<feature type="region of interest" description="Disordered" evidence="1">
    <location>
        <begin position="297"/>
        <end position="337"/>
    </location>
</feature>
<keyword evidence="7" id="KW-1185">Reference proteome</keyword>
<evidence type="ECO:0000313" key="6">
    <source>
        <dbReference type="EMBL" id="KAF2651661.1"/>
    </source>
</evidence>
<evidence type="ECO:0000313" key="7">
    <source>
        <dbReference type="Proteomes" id="UP000799324"/>
    </source>
</evidence>
<dbReference type="InterPro" id="IPR056186">
    <property type="entry name" value="PDZ_CPAF-rel"/>
</dbReference>
<dbReference type="Proteomes" id="UP000799324">
    <property type="component" value="Unassembled WGS sequence"/>
</dbReference>
<dbReference type="OrthoDB" id="27214at2759"/>
<dbReference type="AlphaFoldDB" id="A0A6A6SXE5"/>
<dbReference type="GO" id="GO:0008236">
    <property type="term" value="F:serine-type peptidase activity"/>
    <property type="evidence" value="ECO:0007669"/>
    <property type="project" value="InterPro"/>
</dbReference>
<evidence type="ECO:0000259" key="4">
    <source>
        <dbReference type="Pfam" id="PF03572"/>
    </source>
</evidence>
<dbReference type="Pfam" id="PF03572">
    <property type="entry name" value="Peptidase_S41"/>
    <property type="match status" value="1"/>
</dbReference>
<feature type="domain" description="CPAF-like PDZ" evidence="5">
    <location>
        <begin position="163"/>
        <end position="276"/>
    </location>
</feature>
<feature type="compositionally biased region" description="Basic and acidic residues" evidence="1">
    <location>
        <begin position="318"/>
        <end position="327"/>
    </location>
</feature>
<feature type="domain" description="Tail specific protease" evidence="4">
    <location>
        <begin position="358"/>
        <end position="579"/>
    </location>
</feature>
<keyword evidence="2" id="KW-1133">Transmembrane helix</keyword>
<evidence type="ECO:0000259" key="5">
    <source>
        <dbReference type="Pfam" id="PF23658"/>
    </source>
</evidence>
<gene>
    <name evidence="6" type="ORF">K491DRAFT_681976</name>
</gene>
<reference evidence="6" key="1">
    <citation type="journal article" date="2020" name="Stud. Mycol.">
        <title>101 Dothideomycetes genomes: a test case for predicting lifestyles and emergence of pathogens.</title>
        <authorList>
            <person name="Haridas S."/>
            <person name="Albert R."/>
            <person name="Binder M."/>
            <person name="Bloem J."/>
            <person name="Labutti K."/>
            <person name="Salamov A."/>
            <person name="Andreopoulos B."/>
            <person name="Baker S."/>
            <person name="Barry K."/>
            <person name="Bills G."/>
            <person name="Bluhm B."/>
            <person name="Cannon C."/>
            <person name="Castanera R."/>
            <person name="Culley D."/>
            <person name="Daum C."/>
            <person name="Ezra D."/>
            <person name="Gonzalez J."/>
            <person name="Henrissat B."/>
            <person name="Kuo A."/>
            <person name="Liang C."/>
            <person name="Lipzen A."/>
            <person name="Lutzoni F."/>
            <person name="Magnuson J."/>
            <person name="Mondo S."/>
            <person name="Nolan M."/>
            <person name="Ohm R."/>
            <person name="Pangilinan J."/>
            <person name="Park H.-J."/>
            <person name="Ramirez L."/>
            <person name="Alfaro M."/>
            <person name="Sun H."/>
            <person name="Tritt A."/>
            <person name="Yoshinaga Y."/>
            <person name="Zwiers L.-H."/>
            <person name="Turgeon B."/>
            <person name="Goodwin S."/>
            <person name="Spatafora J."/>
            <person name="Crous P."/>
            <person name="Grigoriev I."/>
        </authorList>
    </citation>
    <scope>NUCLEOTIDE SEQUENCE</scope>
    <source>
        <strain evidence="6">CBS 122681</strain>
    </source>
</reference>
<keyword evidence="2" id="KW-0472">Membrane</keyword>
<organism evidence="6 7">
    <name type="scientific">Lophiostoma macrostomum CBS 122681</name>
    <dbReference type="NCBI Taxonomy" id="1314788"/>
    <lineage>
        <taxon>Eukaryota</taxon>
        <taxon>Fungi</taxon>
        <taxon>Dikarya</taxon>
        <taxon>Ascomycota</taxon>
        <taxon>Pezizomycotina</taxon>
        <taxon>Dothideomycetes</taxon>
        <taxon>Pleosporomycetidae</taxon>
        <taxon>Pleosporales</taxon>
        <taxon>Lophiostomataceae</taxon>
        <taxon>Lophiostoma</taxon>
    </lineage>
</organism>
<dbReference type="PANTHER" id="PTHR37049">
    <property type="entry name" value="PEPTIDASE S41 FAMILY PROTEIN"/>
    <property type="match status" value="1"/>
</dbReference>
<feature type="signal peptide" evidence="3">
    <location>
        <begin position="1"/>
        <end position="21"/>
    </location>
</feature>
<feature type="region of interest" description="Disordered" evidence="1">
    <location>
        <begin position="720"/>
        <end position="740"/>
    </location>
</feature>
<evidence type="ECO:0000256" key="1">
    <source>
        <dbReference type="SAM" id="MobiDB-lite"/>
    </source>
</evidence>
<dbReference type="SUPFAM" id="SSF52096">
    <property type="entry name" value="ClpP/crotonase"/>
    <property type="match status" value="1"/>
</dbReference>
<dbReference type="Pfam" id="PF23658">
    <property type="entry name" value="PDZ_CPAF_rel"/>
    <property type="match status" value="1"/>
</dbReference>
<dbReference type="Gene3D" id="3.90.226.10">
    <property type="entry name" value="2-enoyl-CoA Hydratase, Chain A, domain 1"/>
    <property type="match status" value="1"/>
</dbReference>
<dbReference type="InterPro" id="IPR029045">
    <property type="entry name" value="ClpP/crotonase-like_dom_sf"/>
</dbReference>
<dbReference type="GO" id="GO:0006508">
    <property type="term" value="P:proteolysis"/>
    <property type="evidence" value="ECO:0007669"/>
    <property type="project" value="InterPro"/>
</dbReference>
<proteinExistence type="predicted"/>
<protein>
    <recommendedName>
        <fullName evidence="8">Tail specific protease domain-containing protein</fullName>
    </recommendedName>
</protein>
<dbReference type="PANTHER" id="PTHR37049:SF4">
    <property type="entry name" value="RHODANESE DOMAIN-CONTAINING PROTEIN"/>
    <property type="match status" value="1"/>
</dbReference>